<feature type="signal peptide" evidence="1">
    <location>
        <begin position="1"/>
        <end position="26"/>
    </location>
</feature>
<evidence type="ECO:0000256" key="1">
    <source>
        <dbReference type="SAM" id="SignalP"/>
    </source>
</evidence>
<name>A0ABU4X4L4_9HYPH</name>
<dbReference type="Proteomes" id="UP001272097">
    <property type="component" value="Unassembled WGS sequence"/>
</dbReference>
<evidence type="ECO:0000313" key="3">
    <source>
        <dbReference type="Proteomes" id="UP001272097"/>
    </source>
</evidence>
<keyword evidence="1" id="KW-0732">Signal</keyword>
<dbReference type="RefSeq" id="WP_320216649.1">
    <property type="nucleotide sequence ID" value="NZ_JAVIIS010000043.1"/>
</dbReference>
<evidence type="ECO:0000313" key="2">
    <source>
        <dbReference type="EMBL" id="MDX8442656.1"/>
    </source>
</evidence>
<keyword evidence="3" id="KW-1185">Reference proteome</keyword>
<accession>A0ABU4X4L4</accession>
<proteinExistence type="predicted"/>
<evidence type="ECO:0008006" key="4">
    <source>
        <dbReference type="Google" id="ProtNLM"/>
    </source>
</evidence>
<dbReference type="PROSITE" id="PS51257">
    <property type="entry name" value="PROKAR_LIPOPROTEIN"/>
    <property type="match status" value="1"/>
</dbReference>
<sequence length="150" mass="16531">MDRKRSGFVLIGLVLALACASSTAYSAGKCSPKSYRQARSAMTSRLLATGYSKPQVSFLMRNTDRMTSALRADQLNDKARACGIDSARAYVLGCLDKQLFPLKSSSSASLNDEKQTKGFWGRKRLTVRELLFISEFHACLGAAKEYLFRG</sequence>
<reference evidence="2 3" key="1">
    <citation type="submission" date="2023-08" db="EMBL/GenBank/DDBJ databases">
        <title>Implementing the SeqCode for naming new Mesorhizobium species isolated from Vachellia karroo root nodules.</title>
        <authorList>
            <person name="Van Lill M."/>
        </authorList>
    </citation>
    <scope>NUCLEOTIDE SEQUENCE [LARGE SCALE GENOMIC DNA]</scope>
    <source>
        <strain evidence="2 3">VK3E</strain>
    </source>
</reference>
<dbReference type="EMBL" id="JAVIIS010000043">
    <property type="protein sequence ID" value="MDX8442656.1"/>
    <property type="molecule type" value="Genomic_DNA"/>
</dbReference>
<protein>
    <recommendedName>
        <fullName evidence="4">Lipoprotein</fullName>
    </recommendedName>
</protein>
<organism evidence="2 3">
    <name type="scientific">Mesorhizobium australafricanum</name>
    <dbReference type="NCBI Taxonomy" id="3072311"/>
    <lineage>
        <taxon>Bacteria</taxon>
        <taxon>Pseudomonadati</taxon>
        <taxon>Pseudomonadota</taxon>
        <taxon>Alphaproteobacteria</taxon>
        <taxon>Hyphomicrobiales</taxon>
        <taxon>Phyllobacteriaceae</taxon>
        <taxon>Mesorhizobium</taxon>
    </lineage>
</organism>
<feature type="chain" id="PRO_5045686433" description="Lipoprotein" evidence="1">
    <location>
        <begin position="27"/>
        <end position="150"/>
    </location>
</feature>
<comment type="caution">
    <text evidence="2">The sequence shown here is derived from an EMBL/GenBank/DDBJ whole genome shotgun (WGS) entry which is preliminary data.</text>
</comment>
<gene>
    <name evidence="2" type="ORF">RFM51_24040</name>
</gene>